<dbReference type="GO" id="GO:0005125">
    <property type="term" value="F:cytokine activity"/>
    <property type="evidence" value="ECO:0007669"/>
    <property type="project" value="InterPro"/>
</dbReference>
<reference evidence="4 5" key="1">
    <citation type="submission" date="2025-04" db="UniProtKB">
        <authorList>
            <consortium name="RefSeq"/>
        </authorList>
    </citation>
    <scope>IDENTIFICATION</scope>
    <source>
        <tissue evidence="4 5">Whole body</tissue>
    </source>
</reference>
<sequence>MHRPPPPPYPDAYCTRRAPPPDPLTTGLPPPVPPHQTAAADLPAIPESSQWDDPHRRRQRRHQTPLQRNGSSRISGRSALAGRTVSTANTGTIAGTTATGHSRRENQDAKNDGNCFYTLPRGGGKDLCFRIMTVKFQKGPGHKCLGFSIVGGTDTPKGTMGIYVKTIFPNGQAADVESLKEGDEILAVNNKPLHGLSHREAIAVFKEIKLGEIALHIGRRVQKKTRESCKSIRSP</sequence>
<dbReference type="SMART" id="SM00228">
    <property type="entry name" value="PDZ"/>
    <property type="match status" value="1"/>
</dbReference>
<evidence type="ECO:0000313" key="5">
    <source>
        <dbReference type="RefSeq" id="XP_025405816.1"/>
    </source>
</evidence>
<dbReference type="InterPro" id="IPR001478">
    <property type="entry name" value="PDZ"/>
</dbReference>
<dbReference type="SUPFAM" id="SSF50156">
    <property type="entry name" value="PDZ domain-like"/>
    <property type="match status" value="1"/>
</dbReference>
<dbReference type="PANTHER" id="PTHR48484">
    <property type="entry name" value="PRO-INTERLEUKIN-16"/>
    <property type="match status" value="1"/>
</dbReference>
<keyword evidence="3" id="KW-1185">Reference proteome</keyword>
<dbReference type="OrthoDB" id="6022711at2759"/>
<dbReference type="AlphaFoldDB" id="A0A8B8F5K8"/>
<accession>A0A8B8F5K8</accession>
<evidence type="ECO:0000256" key="1">
    <source>
        <dbReference type="SAM" id="MobiDB-lite"/>
    </source>
</evidence>
<feature type="compositionally biased region" description="Pro residues" evidence="1">
    <location>
        <begin position="18"/>
        <end position="34"/>
    </location>
</feature>
<name>A0A8B8F5K8_9HEMI</name>
<dbReference type="InterPro" id="IPR055287">
    <property type="entry name" value="IL-16-like"/>
</dbReference>
<dbReference type="Gene3D" id="2.30.42.10">
    <property type="match status" value="1"/>
</dbReference>
<dbReference type="GO" id="GO:0050930">
    <property type="term" value="P:induction of positive chemotaxis"/>
    <property type="evidence" value="ECO:0007669"/>
    <property type="project" value="InterPro"/>
</dbReference>
<proteinExistence type="predicted"/>
<organism evidence="3 4">
    <name type="scientific">Sipha flava</name>
    <name type="common">yellow sugarcane aphid</name>
    <dbReference type="NCBI Taxonomy" id="143950"/>
    <lineage>
        <taxon>Eukaryota</taxon>
        <taxon>Metazoa</taxon>
        <taxon>Ecdysozoa</taxon>
        <taxon>Arthropoda</taxon>
        <taxon>Hexapoda</taxon>
        <taxon>Insecta</taxon>
        <taxon>Pterygota</taxon>
        <taxon>Neoptera</taxon>
        <taxon>Paraneoptera</taxon>
        <taxon>Hemiptera</taxon>
        <taxon>Sternorrhyncha</taxon>
        <taxon>Aphidomorpha</taxon>
        <taxon>Aphidoidea</taxon>
        <taxon>Aphididae</taxon>
        <taxon>Sipha</taxon>
    </lineage>
</organism>
<dbReference type="RefSeq" id="XP_025405816.1">
    <property type="nucleotide sequence ID" value="XM_025550031.1"/>
</dbReference>
<gene>
    <name evidence="4 5" type="primary">LOC112680044</name>
</gene>
<dbReference type="Pfam" id="PF00595">
    <property type="entry name" value="PDZ"/>
    <property type="match status" value="1"/>
</dbReference>
<feature type="compositionally biased region" description="Low complexity" evidence="1">
    <location>
        <begin position="87"/>
        <end position="100"/>
    </location>
</feature>
<dbReference type="GeneID" id="112680044"/>
<feature type="compositionally biased region" description="Polar residues" evidence="1">
    <location>
        <begin position="64"/>
        <end position="75"/>
    </location>
</feature>
<protein>
    <submittedName>
        <fullName evidence="4 5">Pro-interleukin-16-like</fullName>
    </submittedName>
</protein>
<dbReference type="InterPro" id="IPR036034">
    <property type="entry name" value="PDZ_sf"/>
</dbReference>
<dbReference type="PROSITE" id="PS50106">
    <property type="entry name" value="PDZ"/>
    <property type="match status" value="1"/>
</dbReference>
<dbReference type="RefSeq" id="XP_025405815.1">
    <property type="nucleotide sequence ID" value="XM_025550030.1"/>
</dbReference>
<evidence type="ECO:0000259" key="2">
    <source>
        <dbReference type="PROSITE" id="PS50106"/>
    </source>
</evidence>
<feature type="domain" description="PDZ" evidence="2">
    <location>
        <begin position="133"/>
        <end position="207"/>
    </location>
</feature>
<dbReference type="PANTHER" id="PTHR48484:SF2">
    <property type="entry name" value="PRO-INTERLEUKIN-16"/>
    <property type="match status" value="1"/>
</dbReference>
<evidence type="ECO:0000313" key="3">
    <source>
        <dbReference type="Proteomes" id="UP000694846"/>
    </source>
</evidence>
<dbReference type="Proteomes" id="UP000694846">
    <property type="component" value="Unplaced"/>
</dbReference>
<feature type="compositionally biased region" description="Pro residues" evidence="1">
    <location>
        <begin position="1"/>
        <end position="10"/>
    </location>
</feature>
<evidence type="ECO:0000313" key="4">
    <source>
        <dbReference type="RefSeq" id="XP_025405815.1"/>
    </source>
</evidence>
<feature type="region of interest" description="Disordered" evidence="1">
    <location>
        <begin position="1"/>
        <end position="107"/>
    </location>
</feature>